<keyword evidence="3" id="KW-1185">Reference proteome</keyword>
<organism evidence="2 3">
    <name type="scientific">Smittium mucronatum</name>
    <dbReference type="NCBI Taxonomy" id="133383"/>
    <lineage>
        <taxon>Eukaryota</taxon>
        <taxon>Fungi</taxon>
        <taxon>Fungi incertae sedis</taxon>
        <taxon>Zoopagomycota</taxon>
        <taxon>Kickxellomycotina</taxon>
        <taxon>Harpellomycetes</taxon>
        <taxon>Harpellales</taxon>
        <taxon>Legeriomycetaceae</taxon>
        <taxon>Smittium</taxon>
    </lineage>
</organism>
<accession>A0A1R0GND3</accession>
<feature type="transmembrane region" description="Helical" evidence="1">
    <location>
        <begin position="15"/>
        <end position="35"/>
    </location>
</feature>
<evidence type="ECO:0000313" key="2">
    <source>
        <dbReference type="EMBL" id="OLY78403.1"/>
    </source>
</evidence>
<protein>
    <submittedName>
        <fullName evidence="2">Uncharacterized protein</fullName>
    </submittedName>
</protein>
<keyword evidence="1" id="KW-0472">Membrane</keyword>
<sequence>MSSPDKFLTSNSSPVQPLVMSVLAQYWCIQAIFWLGRVKIVFKLFFGIFYAPDLKYHNLELIIKPII</sequence>
<keyword evidence="1" id="KW-1133">Transmembrane helix</keyword>
<dbReference type="EMBL" id="LSSL01006511">
    <property type="protein sequence ID" value="OLY78403.1"/>
    <property type="molecule type" value="Genomic_DNA"/>
</dbReference>
<proteinExistence type="predicted"/>
<reference evidence="2 3" key="1">
    <citation type="journal article" date="2016" name="Mol. Biol. Evol.">
        <title>Genome-Wide Survey of Gut Fungi (Harpellales) Reveals the First Horizontally Transferred Ubiquitin Gene from a Mosquito Host.</title>
        <authorList>
            <person name="Wang Y."/>
            <person name="White M.M."/>
            <person name="Kvist S."/>
            <person name="Moncalvo J.M."/>
        </authorList>
    </citation>
    <scope>NUCLEOTIDE SEQUENCE [LARGE SCALE GENOMIC DNA]</scope>
    <source>
        <strain evidence="2 3">ALG-7-W6</strain>
    </source>
</reference>
<gene>
    <name evidence="2" type="ORF">AYI68_g7550</name>
</gene>
<evidence type="ECO:0000313" key="3">
    <source>
        <dbReference type="Proteomes" id="UP000187455"/>
    </source>
</evidence>
<evidence type="ECO:0000256" key="1">
    <source>
        <dbReference type="SAM" id="Phobius"/>
    </source>
</evidence>
<comment type="caution">
    <text evidence="2">The sequence shown here is derived from an EMBL/GenBank/DDBJ whole genome shotgun (WGS) entry which is preliminary data.</text>
</comment>
<keyword evidence="1" id="KW-0812">Transmembrane</keyword>
<dbReference type="Proteomes" id="UP000187455">
    <property type="component" value="Unassembled WGS sequence"/>
</dbReference>
<name>A0A1R0GND3_9FUNG</name>
<dbReference type="AlphaFoldDB" id="A0A1R0GND3"/>